<dbReference type="Gene3D" id="3.40.190.10">
    <property type="entry name" value="Periplasmic binding protein-like II"/>
    <property type="match status" value="2"/>
</dbReference>
<protein>
    <submittedName>
        <fullName evidence="6">LysR family transcriptional regulator, glycine cleavage system transcriptional activator</fullName>
    </submittedName>
</protein>
<evidence type="ECO:0000313" key="7">
    <source>
        <dbReference type="Proteomes" id="UP000183371"/>
    </source>
</evidence>
<dbReference type="SUPFAM" id="SSF53850">
    <property type="entry name" value="Periplasmic binding protein-like II"/>
    <property type="match status" value="1"/>
</dbReference>
<proteinExistence type="inferred from homology"/>
<dbReference type="PANTHER" id="PTHR30537">
    <property type="entry name" value="HTH-TYPE TRANSCRIPTIONAL REGULATOR"/>
    <property type="match status" value="1"/>
</dbReference>
<dbReference type="Proteomes" id="UP000183371">
    <property type="component" value="Unassembled WGS sequence"/>
</dbReference>
<evidence type="ECO:0000256" key="4">
    <source>
        <dbReference type="ARBA" id="ARBA00023163"/>
    </source>
</evidence>
<dbReference type="FunFam" id="1.10.10.10:FF:000038">
    <property type="entry name" value="Glycine cleavage system transcriptional activator"/>
    <property type="match status" value="1"/>
</dbReference>
<keyword evidence="3" id="KW-0238">DNA-binding</keyword>
<dbReference type="InterPro" id="IPR058163">
    <property type="entry name" value="LysR-type_TF_proteobact-type"/>
</dbReference>
<dbReference type="Gene3D" id="1.10.10.10">
    <property type="entry name" value="Winged helix-like DNA-binding domain superfamily/Winged helix DNA-binding domain"/>
    <property type="match status" value="1"/>
</dbReference>
<dbReference type="SUPFAM" id="SSF46785">
    <property type="entry name" value="Winged helix' DNA-binding domain"/>
    <property type="match status" value="1"/>
</dbReference>
<dbReference type="GO" id="GO:0003700">
    <property type="term" value="F:DNA-binding transcription factor activity"/>
    <property type="evidence" value="ECO:0007669"/>
    <property type="project" value="InterPro"/>
</dbReference>
<evidence type="ECO:0000313" key="6">
    <source>
        <dbReference type="EMBL" id="SFU14566.1"/>
    </source>
</evidence>
<dbReference type="PROSITE" id="PS50931">
    <property type="entry name" value="HTH_LYSR"/>
    <property type="match status" value="1"/>
</dbReference>
<dbReference type="PANTHER" id="PTHR30537:SF74">
    <property type="entry name" value="HTH-TYPE TRANSCRIPTIONAL REGULATOR TRPI"/>
    <property type="match status" value="1"/>
</dbReference>
<comment type="similarity">
    <text evidence="1">Belongs to the LysR transcriptional regulatory family.</text>
</comment>
<dbReference type="InterPro" id="IPR036388">
    <property type="entry name" value="WH-like_DNA-bd_sf"/>
</dbReference>
<sequence>MAYPSLNSLRTFEAAARLLSFNKAAQELCISPSAVSHQVRQLEQQLNTKLFTRIERGVTLTPIGEYYFSNVQQGIQILLRATDVVMDPKRSRTIKMSVVPFFATRWLMPRLENFQLRYPDWELAIQTSTQKSDFETEDLDLVIRRGKGSWPGLTSKLILSEKLTPVCAPQMYETISNLTDLASAPLLYNTQVLTEWAEFFSHLGEPFNAPTARLEFQNSSQILEACSTGIGVALMDPTLIQDELKSNRLIQLLGLTVPSLRNYYLVYPDKQQERKGLLVFLDWIEGSSICE</sequence>
<dbReference type="Pfam" id="PF00126">
    <property type="entry name" value="HTH_1"/>
    <property type="match status" value="1"/>
</dbReference>
<keyword evidence="7" id="KW-1185">Reference proteome</keyword>
<dbReference type="InterPro" id="IPR036390">
    <property type="entry name" value="WH_DNA-bd_sf"/>
</dbReference>
<dbReference type="GO" id="GO:0043565">
    <property type="term" value="F:sequence-specific DNA binding"/>
    <property type="evidence" value="ECO:0007669"/>
    <property type="project" value="TreeGrafter"/>
</dbReference>
<dbReference type="RefSeq" id="WP_054784151.1">
    <property type="nucleotide sequence ID" value="NZ_FPBD01000010.1"/>
</dbReference>
<dbReference type="InterPro" id="IPR005119">
    <property type="entry name" value="LysR_subst-bd"/>
</dbReference>
<dbReference type="PRINTS" id="PR00039">
    <property type="entry name" value="HTHLYSR"/>
</dbReference>
<dbReference type="GO" id="GO:0006351">
    <property type="term" value="P:DNA-templated transcription"/>
    <property type="evidence" value="ECO:0007669"/>
    <property type="project" value="TreeGrafter"/>
</dbReference>
<keyword evidence="2" id="KW-0805">Transcription regulation</keyword>
<organism evidence="6 7">
    <name type="scientific">Pseudovibrio denitrificans</name>
    <dbReference type="NCBI Taxonomy" id="258256"/>
    <lineage>
        <taxon>Bacteria</taxon>
        <taxon>Pseudomonadati</taxon>
        <taxon>Pseudomonadota</taxon>
        <taxon>Alphaproteobacteria</taxon>
        <taxon>Hyphomicrobiales</taxon>
        <taxon>Stappiaceae</taxon>
        <taxon>Pseudovibrio</taxon>
    </lineage>
</organism>
<dbReference type="CDD" id="cd08432">
    <property type="entry name" value="PBP2_GcdR_TrpI_HvrB_AmpR_like"/>
    <property type="match status" value="1"/>
</dbReference>
<evidence type="ECO:0000256" key="1">
    <source>
        <dbReference type="ARBA" id="ARBA00009437"/>
    </source>
</evidence>
<feature type="domain" description="HTH lysR-type" evidence="5">
    <location>
        <begin position="4"/>
        <end position="61"/>
    </location>
</feature>
<reference evidence="7" key="1">
    <citation type="submission" date="2016-10" db="EMBL/GenBank/DDBJ databases">
        <authorList>
            <person name="Varghese N."/>
            <person name="Submissions S."/>
        </authorList>
    </citation>
    <scope>NUCLEOTIDE SEQUENCE [LARGE SCALE GENOMIC DNA]</scope>
    <source>
        <strain evidence="7">DSM 17465</strain>
    </source>
</reference>
<keyword evidence="4" id="KW-0804">Transcription</keyword>
<accession>A0A1I7DSJ1</accession>
<dbReference type="Pfam" id="PF03466">
    <property type="entry name" value="LysR_substrate"/>
    <property type="match status" value="1"/>
</dbReference>
<evidence type="ECO:0000259" key="5">
    <source>
        <dbReference type="PROSITE" id="PS50931"/>
    </source>
</evidence>
<evidence type="ECO:0000256" key="3">
    <source>
        <dbReference type="ARBA" id="ARBA00023125"/>
    </source>
</evidence>
<dbReference type="AlphaFoldDB" id="A0A1I7DSJ1"/>
<evidence type="ECO:0000256" key="2">
    <source>
        <dbReference type="ARBA" id="ARBA00023015"/>
    </source>
</evidence>
<dbReference type="InterPro" id="IPR000847">
    <property type="entry name" value="LysR_HTH_N"/>
</dbReference>
<name>A0A1I7DSJ1_9HYPH</name>
<dbReference type="EMBL" id="FPBD01000010">
    <property type="protein sequence ID" value="SFU14566.1"/>
    <property type="molecule type" value="Genomic_DNA"/>
</dbReference>
<gene>
    <name evidence="6" type="ORF">SAMN05444141_11017</name>
</gene>